<dbReference type="InterPro" id="IPR029058">
    <property type="entry name" value="AB_hydrolase_fold"/>
</dbReference>
<dbReference type="GO" id="GO:0046503">
    <property type="term" value="P:glycerolipid catabolic process"/>
    <property type="evidence" value="ECO:0007669"/>
    <property type="project" value="TreeGrafter"/>
</dbReference>
<dbReference type="PANTHER" id="PTHR43433:SF5">
    <property type="entry name" value="AB HYDROLASE-1 DOMAIN-CONTAINING PROTEIN"/>
    <property type="match status" value="1"/>
</dbReference>
<dbReference type="GO" id="GO:0004806">
    <property type="term" value="F:triacylglycerol lipase activity"/>
    <property type="evidence" value="ECO:0007669"/>
    <property type="project" value="TreeGrafter"/>
</dbReference>
<dbReference type="InterPro" id="IPR050471">
    <property type="entry name" value="AB_hydrolase"/>
</dbReference>
<dbReference type="Proteomes" id="UP000239210">
    <property type="component" value="Unassembled WGS sequence"/>
</dbReference>
<dbReference type="AlphaFoldDB" id="A0A2T0TX94"/>
<organism evidence="2 3">
    <name type="scientific">Geodermatophilus tzadiensis</name>
    <dbReference type="NCBI Taxonomy" id="1137988"/>
    <lineage>
        <taxon>Bacteria</taxon>
        <taxon>Bacillati</taxon>
        <taxon>Actinomycetota</taxon>
        <taxon>Actinomycetes</taxon>
        <taxon>Geodermatophilales</taxon>
        <taxon>Geodermatophilaceae</taxon>
        <taxon>Geodermatophilus</taxon>
    </lineage>
</organism>
<dbReference type="InterPro" id="IPR000073">
    <property type="entry name" value="AB_hydrolase_1"/>
</dbReference>
<gene>
    <name evidence="2" type="ORF">LY71_104287</name>
</gene>
<evidence type="ECO:0000259" key="1">
    <source>
        <dbReference type="Pfam" id="PF00561"/>
    </source>
</evidence>
<dbReference type="SUPFAM" id="SSF53474">
    <property type="entry name" value="alpha/beta-Hydrolases"/>
    <property type="match status" value="1"/>
</dbReference>
<dbReference type="PRINTS" id="PR00111">
    <property type="entry name" value="ABHYDROLASE"/>
</dbReference>
<dbReference type="Gene3D" id="3.40.50.1820">
    <property type="entry name" value="alpha/beta hydrolase"/>
    <property type="match status" value="1"/>
</dbReference>
<accession>A0A2T0TX94</accession>
<comment type="caution">
    <text evidence="2">The sequence shown here is derived from an EMBL/GenBank/DDBJ whole genome shotgun (WGS) entry which is preliminary data.</text>
</comment>
<reference evidence="2 3" key="1">
    <citation type="submission" date="2018-03" db="EMBL/GenBank/DDBJ databases">
        <title>Genomic Encyclopedia of Archaeal and Bacterial Type Strains, Phase II (KMG-II): from individual species to whole genera.</title>
        <authorList>
            <person name="Goeker M."/>
        </authorList>
    </citation>
    <scope>NUCLEOTIDE SEQUENCE [LARGE SCALE GENOMIC DNA]</scope>
    <source>
        <strain evidence="2 3">DSM 45416</strain>
    </source>
</reference>
<keyword evidence="3" id="KW-1185">Reference proteome</keyword>
<name>A0A2T0TX94_9ACTN</name>
<dbReference type="Pfam" id="PF00561">
    <property type="entry name" value="Abhydrolase_1"/>
    <property type="match status" value="1"/>
</dbReference>
<protein>
    <submittedName>
        <fullName evidence="2">Pimeloyl-ACP methyl ester carboxylesterase</fullName>
    </submittedName>
</protein>
<dbReference type="EMBL" id="PVTG01000004">
    <property type="protein sequence ID" value="PRY50250.1"/>
    <property type="molecule type" value="Genomic_DNA"/>
</dbReference>
<dbReference type="PANTHER" id="PTHR43433">
    <property type="entry name" value="HYDROLASE, ALPHA/BETA FOLD FAMILY PROTEIN"/>
    <property type="match status" value="1"/>
</dbReference>
<evidence type="ECO:0000313" key="2">
    <source>
        <dbReference type="EMBL" id="PRY50250.1"/>
    </source>
</evidence>
<feature type="domain" description="AB hydrolase-1" evidence="1">
    <location>
        <begin position="30"/>
        <end position="262"/>
    </location>
</feature>
<sequence>MSDVRYDGPQLADAGDVDLCFDAFGEPTSPTVLLVMGMGFQLVHWPEGFCRQLAAEGFRVVRFDNRDAGSSTHLPGRRYSLEDMADDVVGLLDALGVDSAHLVGASLGGMVVQTTAIRHPRRVRSLASLMSTTGRRGVGRTSPRVLRHLLSRPPRTVEEAVERRVRVFATIGSTGFDQDLDELRRVTALAMARDPDARGGRRRQHRAVRTAPDRTTALRRVAVPTVVVHGTDDRMCHPSGGRATAAAVPGARLEVVEGMGHDLPPGAWPRLVRAIADNARRGEERGRPG</sequence>
<proteinExistence type="predicted"/>
<dbReference type="RefSeq" id="WP_245887763.1">
    <property type="nucleotide sequence ID" value="NZ_PVTG01000004.1"/>
</dbReference>
<evidence type="ECO:0000313" key="3">
    <source>
        <dbReference type="Proteomes" id="UP000239210"/>
    </source>
</evidence>